<dbReference type="SUPFAM" id="SSF49723">
    <property type="entry name" value="Lipase/lipooxygenase domain (PLAT/LH2 domain)"/>
    <property type="match status" value="1"/>
</dbReference>
<dbReference type="AlphaFoldDB" id="A0A8X8Y8U1"/>
<proteinExistence type="predicted"/>
<dbReference type="Gene3D" id="2.60.60.20">
    <property type="entry name" value="PLAT/LH2 domain"/>
    <property type="match status" value="1"/>
</dbReference>
<accession>A0A8X8Y8U1</accession>
<dbReference type="InterPro" id="IPR036392">
    <property type="entry name" value="PLAT/LH2_dom_sf"/>
</dbReference>
<keyword evidence="2" id="KW-1185">Reference proteome</keyword>
<dbReference type="Proteomes" id="UP000298416">
    <property type="component" value="Unassembled WGS sequence"/>
</dbReference>
<sequence>MWENLVGCVCGKIKDEPSAKQQKKIKGTVVLKKKKNVMDVTDIRASLVDRIHELMGKGISLQLVSSHSADPG</sequence>
<protein>
    <submittedName>
        <fullName evidence="1">Uncharacterized protein</fullName>
    </submittedName>
</protein>
<reference evidence="1" key="2">
    <citation type="submission" date="2020-08" db="EMBL/GenBank/DDBJ databases">
        <title>Plant Genome Project.</title>
        <authorList>
            <person name="Zhang R.-G."/>
        </authorList>
    </citation>
    <scope>NUCLEOTIDE SEQUENCE</scope>
    <source>
        <strain evidence="1">Huo1</strain>
        <tissue evidence="1">Leaf</tissue>
    </source>
</reference>
<gene>
    <name evidence="1" type="ORF">SASPL_112296</name>
</gene>
<dbReference type="EMBL" id="PNBA02000004">
    <property type="protein sequence ID" value="KAG6428048.1"/>
    <property type="molecule type" value="Genomic_DNA"/>
</dbReference>
<comment type="caution">
    <text evidence="1">The sequence shown here is derived from an EMBL/GenBank/DDBJ whole genome shotgun (WGS) entry which is preliminary data.</text>
</comment>
<name>A0A8X8Y8U1_SALSN</name>
<evidence type="ECO:0000313" key="2">
    <source>
        <dbReference type="Proteomes" id="UP000298416"/>
    </source>
</evidence>
<evidence type="ECO:0000313" key="1">
    <source>
        <dbReference type="EMBL" id="KAG6428048.1"/>
    </source>
</evidence>
<reference evidence="1" key="1">
    <citation type="submission" date="2018-01" db="EMBL/GenBank/DDBJ databases">
        <authorList>
            <person name="Mao J.F."/>
        </authorList>
    </citation>
    <scope>NUCLEOTIDE SEQUENCE</scope>
    <source>
        <strain evidence="1">Huo1</strain>
        <tissue evidence="1">Leaf</tissue>
    </source>
</reference>
<organism evidence="1">
    <name type="scientific">Salvia splendens</name>
    <name type="common">Scarlet sage</name>
    <dbReference type="NCBI Taxonomy" id="180675"/>
    <lineage>
        <taxon>Eukaryota</taxon>
        <taxon>Viridiplantae</taxon>
        <taxon>Streptophyta</taxon>
        <taxon>Embryophyta</taxon>
        <taxon>Tracheophyta</taxon>
        <taxon>Spermatophyta</taxon>
        <taxon>Magnoliopsida</taxon>
        <taxon>eudicotyledons</taxon>
        <taxon>Gunneridae</taxon>
        <taxon>Pentapetalae</taxon>
        <taxon>asterids</taxon>
        <taxon>lamiids</taxon>
        <taxon>Lamiales</taxon>
        <taxon>Lamiaceae</taxon>
        <taxon>Nepetoideae</taxon>
        <taxon>Mentheae</taxon>
        <taxon>Salviinae</taxon>
        <taxon>Salvia</taxon>
        <taxon>Salvia subgen. Calosphace</taxon>
        <taxon>core Calosphace</taxon>
    </lineage>
</organism>